<feature type="transmembrane region" description="Helical" evidence="6">
    <location>
        <begin position="68"/>
        <end position="86"/>
    </location>
</feature>
<dbReference type="GO" id="GO:0005783">
    <property type="term" value="C:endoplasmic reticulum"/>
    <property type="evidence" value="ECO:0007669"/>
    <property type="project" value="TreeGrafter"/>
</dbReference>
<comment type="caution">
    <text evidence="8">The sequence shown here is derived from an EMBL/GenBank/DDBJ whole genome shotgun (WGS) entry which is preliminary data.</text>
</comment>
<sequence>MFEYFNLDKDEMIYSSSIFYGVVPIIIFIRIFVFYLFEFVTKIYSRKFSTTYNTVLSEKQKNDWTSKATSTFHAVLVTVLCIPHTITDIIYKESNRDLAFGITKRRVDVLLWTLAYLIYDLYMMIKINRQQLSKAMILHHVVCIGAFVLGIYLNVGTVFMASFIINELSTPFLHLRWYFSRMKLRDSMIGQINNLVFAITYLIVRGIWNTYVFYILCTGFYEYREELHNATVPFAIIAFLPLFALSHLLLNYYWLSLIILHIIKPKKSSNEDNTSSPSSSVDGSYYNNSNSSISSERKSSSTVLEGITVKSNVSNIDGTDISNLSSNSLNINKPKENTPLLKNKNKKKNIFIYFLLFKYYTIGKNLTNNNN</sequence>
<feature type="transmembrane region" description="Helical" evidence="6">
    <location>
        <begin position="106"/>
        <end position="125"/>
    </location>
</feature>
<dbReference type="InterPro" id="IPR006634">
    <property type="entry name" value="TLC-dom"/>
</dbReference>
<feature type="transmembrane region" description="Helical" evidence="6">
    <location>
        <begin position="137"/>
        <end position="153"/>
    </location>
</feature>
<dbReference type="Pfam" id="PF03798">
    <property type="entry name" value="TRAM_LAG1_CLN8"/>
    <property type="match status" value="1"/>
</dbReference>
<accession>A0A1Y1XCI3</accession>
<dbReference type="PANTHER" id="PTHR13439:SF0">
    <property type="entry name" value="TOPOISOMERASE I DAMAGE AFFECTED PROTEIN 4"/>
    <property type="match status" value="1"/>
</dbReference>
<evidence type="ECO:0000256" key="4">
    <source>
        <dbReference type="ARBA" id="ARBA00023136"/>
    </source>
</evidence>
<dbReference type="GO" id="GO:0016020">
    <property type="term" value="C:membrane"/>
    <property type="evidence" value="ECO:0007669"/>
    <property type="project" value="UniProtKB-SubCell"/>
</dbReference>
<name>A0A1Y1XCI3_9FUNG</name>
<feature type="transmembrane region" description="Helical" evidence="6">
    <location>
        <begin position="234"/>
        <end position="260"/>
    </location>
</feature>
<organism evidence="8 9">
    <name type="scientific">Anaeromyces robustus</name>
    <dbReference type="NCBI Taxonomy" id="1754192"/>
    <lineage>
        <taxon>Eukaryota</taxon>
        <taxon>Fungi</taxon>
        <taxon>Fungi incertae sedis</taxon>
        <taxon>Chytridiomycota</taxon>
        <taxon>Chytridiomycota incertae sedis</taxon>
        <taxon>Neocallimastigomycetes</taxon>
        <taxon>Neocallimastigales</taxon>
        <taxon>Neocallimastigaceae</taxon>
        <taxon>Anaeromyces</taxon>
    </lineage>
</organism>
<keyword evidence="9" id="KW-1185">Reference proteome</keyword>
<dbReference type="SMART" id="SM00724">
    <property type="entry name" value="TLC"/>
    <property type="match status" value="1"/>
</dbReference>
<dbReference type="GO" id="GO:0055088">
    <property type="term" value="P:lipid homeostasis"/>
    <property type="evidence" value="ECO:0007669"/>
    <property type="project" value="TreeGrafter"/>
</dbReference>
<feature type="domain" description="TLC" evidence="7">
    <location>
        <begin position="59"/>
        <end position="267"/>
    </location>
</feature>
<dbReference type="Proteomes" id="UP000193944">
    <property type="component" value="Unassembled WGS sequence"/>
</dbReference>
<evidence type="ECO:0000256" key="6">
    <source>
        <dbReference type="SAM" id="Phobius"/>
    </source>
</evidence>
<evidence type="ECO:0000256" key="2">
    <source>
        <dbReference type="ARBA" id="ARBA00022692"/>
    </source>
</evidence>
<keyword evidence="4 5" id="KW-0472">Membrane</keyword>
<evidence type="ECO:0000256" key="3">
    <source>
        <dbReference type="ARBA" id="ARBA00022989"/>
    </source>
</evidence>
<feature type="transmembrane region" description="Helical" evidence="6">
    <location>
        <begin position="12"/>
        <end position="37"/>
    </location>
</feature>
<dbReference type="InterPro" id="IPR050846">
    <property type="entry name" value="TLCD"/>
</dbReference>
<dbReference type="OrthoDB" id="10266980at2759"/>
<dbReference type="STRING" id="1754192.A0A1Y1XCI3"/>
<evidence type="ECO:0000313" key="8">
    <source>
        <dbReference type="EMBL" id="ORX83146.1"/>
    </source>
</evidence>
<feature type="transmembrane region" description="Helical" evidence="6">
    <location>
        <begin position="159"/>
        <end position="179"/>
    </location>
</feature>
<dbReference type="PROSITE" id="PS50922">
    <property type="entry name" value="TLC"/>
    <property type="match status" value="1"/>
</dbReference>
<dbReference type="PANTHER" id="PTHR13439">
    <property type="entry name" value="CT120 PROTEIN"/>
    <property type="match status" value="1"/>
</dbReference>
<reference evidence="8 9" key="1">
    <citation type="submission" date="2016-08" db="EMBL/GenBank/DDBJ databases">
        <title>A Parts List for Fungal Cellulosomes Revealed by Comparative Genomics.</title>
        <authorList>
            <consortium name="DOE Joint Genome Institute"/>
            <person name="Haitjema C.H."/>
            <person name="Gilmore S.P."/>
            <person name="Henske J.K."/>
            <person name="Solomon K.V."/>
            <person name="De Groot R."/>
            <person name="Kuo A."/>
            <person name="Mondo S.J."/>
            <person name="Salamov A.A."/>
            <person name="Labutti K."/>
            <person name="Zhao Z."/>
            <person name="Chiniquy J."/>
            <person name="Barry K."/>
            <person name="Brewer H.M."/>
            <person name="Purvine S.O."/>
            <person name="Wright A.T."/>
            <person name="Boxma B."/>
            <person name="Van Alen T."/>
            <person name="Hackstein J.H."/>
            <person name="Baker S.E."/>
            <person name="Grigoriev I.V."/>
            <person name="O'Malley M.A."/>
        </authorList>
    </citation>
    <scope>NUCLEOTIDE SEQUENCE [LARGE SCALE GENOMIC DNA]</scope>
    <source>
        <strain evidence="8 9">S4</strain>
    </source>
</reference>
<dbReference type="EMBL" id="MCFG01000079">
    <property type="protein sequence ID" value="ORX83146.1"/>
    <property type="molecule type" value="Genomic_DNA"/>
</dbReference>
<evidence type="ECO:0000256" key="1">
    <source>
        <dbReference type="ARBA" id="ARBA00004141"/>
    </source>
</evidence>
<comment type="subcellular location">
    <subcellularLocation>
        <location evidence="1">Membrane</location>
        <topology evidence="1">Multi-pass membrane protein</topology>
    </subcellularLocation>
</comment>
<reference evidence="8 9" key="2">
    <citation type="submission" date="2016-08" db="EMBL/GenBank/DDBJ databases">
        <title>Pervasive Adenine N6-methylation of Active Genes in Fungi.</title>
        <authorList>
            <consortium name="DOE Joint Genome Institute"/>
            <person name="Mondo S.J."/>
            <person name="Dannebaum R.O."/>
            <person name="Kuo R.C."/>
            <person name="Labutti K."/>
            <person name="Haridas S."/>
            <person name="Kuo A."/>
            <person name="Salamov A."/>
            <person name="Ahrendt S.R."/>
            <person name="Lipzen A."/>
            <person name="Sullivan W."/>
            <person name="Andreopoulos W.B."/>
            <person name="Clum A."/>
            <person name="Lindquist E."/>
            <person name="Daum C."/>
            <person name="Ramamoorthy G.K."/>
            <person name="Gryganskyi A."/>
            <person name="Culley D."/>
            <person name="Magnuson J.K."/>
            <person name="James T.Y."/>
            <person name="O'Malley M.A."/>
            <person name="Stajich J.E."/>
            <person name="Spatafora J.W."/>
            <person name="Visel A."/>
            <person name="Grigoriev I.V."/>
        </authorList>
    </citation>
    <scope>NUCLEOTIDE SEQUENCE [LARGE SCALE GENOMIC DNA]</scope>
    <source>
        <strain evidence="8 9">S4</strain>
    </source>
</reference>
<evidence type="ECO:0000259" key="7">
    <source>
        <dbReference type="PROSITE" id="PS50922"/>
    </source>
</evidence>
<dbReference type="AlphaFoldDB" id="A0A1Y1XCI3"/>
<feature type="transmembrane region" description="Helical" evidence="6">
    <location>
        <begin position="191"/>
        <end position="214"/>
    </location>
</feature>
<keyword evidence="2 5" id="KW-0812">Transmembrane</keyword>
<evidence type="ECO:0000256" key="5">
    <source>
        <dbReference type="PROSITE-ProRule" id="PRU00205"/>
    </source>
</evidence>
<gene>
    <name evidence="8" type="ORF">BCR32DRAFT_267182</name>
</gene>
<evidence type="ECO:0000313" key="9">
    <source>
        <dbReference type="Proteomes" id="UP000193944"/>
    </source>
</evidence>
<protein>
    <recommendedName>
        <fullName evidence="7">TLC domain-containing protein</fullName>
    </recommendedName>
</protein>
<proteinExistence type="predicted"/>
<keyword evidence="3 6" id="KW-1133">Transmembrane helix</keyword>